<dbReference type="Gene3D" id="3.40.1570.10">
    <property type="entry name" value="HemS/ChuS/ChuX like domains"/>
    <property type="match status" value="1"/>
</dbReference>
<dbReference type="AlphaFoldDB" id="A0A176VX81"/>
<gene>
    <name evidence="1" type="ORF">AXG93_2931s1250</name>
</gene>
<dbReference type="EMBL" id="LVLJ01002458">
    <property type="protein sequence ID" value="OAE24882.1"/>
    <property type="molecule type" value="Genomic_DNA"/>
</dbReference>
<sequence length="395" mass="42598">MVLLRKGPQAVTLNSSFMELTYLTYIPRQAHDRMNYRNLTITQAQQREGLFASSSCLPSSDPAGYGVDFPVKYSARNRRVAIAPASLAGRASPVVRPRGLAWPEPRRSVATRPWFGFESSAAVAARGLGFLVIVLLELARSMAMATSTGAAAALSCGSRGVASLVARNGVDCAAKARALTGGSSLDVLFRRNCNLGRGLGAALHLASSSSDCDVGERSFPKGLALGGGVRGVSSSRLRKLGPRASVQQGVEQESENVVTQKTDLKAFLDDLKSFGRVRLIVNTGVAVLESVTSFEKLFYHEMPGRGEWANLMLREDNVDFHLLLEKVKSASLARGKSMRGDIPTYMVKLLDINDKAAVSVLVMWKPGTDGEYDPGQVEAFEAFEAKYGTEVRFVD</sequence>
<dbReference type="Proteomes" id="UP000077202">
    <property type="component" value="Unassembled WGS sequence"/>
</dbReference>
<protein>
    <submittedName>
        <fullName evidence="1">Uncharacterized protein</fullName>
    </submittedName>
</protein>
<dbReference type="InterPro" id="IPR053733">
    <property type="entry name" value="Heme_Transport_Util_sf"/>
</dbReference>
<organism evidence="1 2">
    <name type="scientific">Marchantia polymorpha subsp. ruderalis</name>
    <dbReference type="NCBI Taxonomy" id="1480154"/>
    <lineage>
        <taxon>Eukaryota</taxon>
        <taxon>Viridiplantae</taxon>
        <taxon>Streptophyta</taxon>
        <taxon>Embryophyta</taxon>
        <taxon>Marchantiophyta</taxon>
        <taxon>Marchantiopsida</taxon>
        <taxon>Marchantiidae</taxon>
        <taxon>Marchantiales</taxon>
        <taxon>Marchantiaceae</taxon>
        <taxon>Marchantia</taxon>
    </lineage>
</organism>
<dbReference type="Pfam" id="PF06228">
    <property type="entry name" value="ChuX_HutX"/>
    <property type="match status" value="1"/>
</dbReference>
<evidence type="ECO:0000313" key="1">
    <source>
        <dbReference type="EMBL" id="OAE24882.1"/>
    </source>
</evidence>
<comment type="caution">
    <text evidence="1">The sequence shown here is derived from an EMBL/GenBank/DDBJ whole genome shotgun (WGS) entry which is preliminary data.</text>
</comment>
<dbReference type="InterPro" id="IPR010413">
    <property type="entry name" value="HutX-like"/>
</dbReference>
<reference evidence="1" key="1">
    <citation type="submission" date="2016-03" db="EMBL/GenBank/DDBJ databases">
        <title>Mechanisms controlling the formation of the plant cell surface in tip-growing cells are functionally conserved among land plants.</title>
        <authorList>
            <person name="Honkanen S."/>
            <person name="Jones V.A."/>
            <person name="Morieri G."/>
            <person name="Champion C."/>
            <person name="Hetherington A.J."/>
            <person name="Kelly S."/>
            <person name="Saint-Marcoux D."/>
            <person name="Proust H."/>
            <person name="Prescott H."/>
            <person name="Dolan L."/>
        </authorList>
    </citation>
    <scope>NUCLEOTIDE SEQUENCE [LARGE SCALE GENOMIC DNA]</scope>
    <source>
        <tissue evidence="1">Whole gametophyte</tissue>
    </source>
</reference>
<name>A0A176VX81_MARPO</name>
<keyword evidence="2" id="KW-1185">Reference proteome</keyword>
<accession>A0A176VX81</accession>
<proteinExistence type="predicted"/>
<dbReference type="SUPFAM" id="SSF144064">
    <property type="entry name" value="Heme iron utilization protein-like"/>
    <property type="match status" value="1"/>
</dbReference>
<evidence type="ECO:0000313" key="2">
    <source>
        <dbReference type="Proteomes" id="UP000077202"/>
    </source>
</evidence>